<evidence type="ECO:0000256" key="4">
    <source>
        <dbReference type="RuleBase" id="RU365031"/>
    </source>
</evidence>
<accession>A0ABR9KTF2</accession>
<dbReference type="PANTHER" id="PTHR11104">
    <property type="entry name" value="AMINOGLYCOSIDE N3-ACETYLTRANSFERASE"/>
    <property type="match status" value="1"/>
</dbReference>
<dbReference type="SUPFAM" id="SSF110710">
    <property type="entry name" value="TTHA0583/YokD-like"/>
    <property type="match status" value="1"/>
</dbReference>
<keyword evidence="2 4" id="KW-0808">Transferase</keyword>
<dbReference type="PANTHER" id="PTHR11104:SF0">
    <property type="entry name" value="SPBETA PROPHAGE-DERIVED AMINOGLYCOSIDE N(3')-ACETYLTRANSFERASE-LIKE PROTEIN YOKD"/>
    <property type="match status" value="1"/>
</dbReference>
<gene>
    <name evidence="5" type="ORF">H4W81_007556</name>
</gene>
<keyword evidence="6" id="KW-1185">Reference proteome</keyword>
<dbReference type="Proteomes" id="UP000661607">
    <property type="component" value="Unassembled WGS sequence"/>
</dbReference>
<evidence type="ECO:0000256" key="2">
    <source>
        <dbReference type="ARBA" id="ARBA00022679"/>
    </source>
</evidence>
<comment type="caution">
    <text evidence="5">The sequence shown here is derived from an EMBL/GenBank/DDBJ whole genome shotgun (WGS) entry which is preliminary data.</text>
</comment>
<evidence type="ECO:0000313" key="5">
    <source>
        <dbReference type="EMBL" id="MBE1564777.1"/>
    </source>
</evidence>
<reference evidence="5 6" key="1">
    <citation type="submission" date="2020-10" db="EMBL/GenBank/DDBJ databases">
        <title>Sequencing the genomes of 1000 actinobacteria strains.</title>
        <authorList>
            <person name="Klenk H.-P."/>
        </authorList>
    </citation>
    <scope>NUCLEOTIDE SEQUENCE [LARGE SCALE GENOMIC DNA]</scope>
    <source>
        <strain evidence="5 6">DSM 43748</strain>
    </source>
</reference>
<dbReference type="GO" id="GO:0046353">
    <property type="term" value="F:aminoglycoside 3-N-acetyltransferase activity"/>
    <property type="evidence" value="ECO:0007669"/>
    <property type="project" value="UniProtKB-EC"/>
</dbReference>
<comment type="catalytic activity">
    <reaction evidence="4">
        <text>a 2-deoxystreptamine antibiotic + acetyl-CoA = an N(3)-acetyl-2-deoxystreptamine antibiotic + CoA + H(+)</text>
        <dbReference type="Rhea" id="RHEA:12665"/>
        <dbReference type="ChEBI" id="CHEBI:15378"/>
        <dbReference type="ChEBI" id="CHEBI:57287"/>
        <dbReference type="ChEBI" id="CHEBI:57288"/>
        <dbReference type="ChEBI" id="CHEBI:57921"/>
        <dbReference type="ChEBI" id="CHEBI:77452"/>
        <dbReference type="EC" id="2.3.1.81"/>
    </reaction>
</comment>
<keyword evidence="4" id="KW-0046">Antibiotic resistance</keyword>
<name>A0ABR9KTF2_9ACTN</name>
<dbReference type="InterPro" id="IPR003679">
    <property type="entry name" value="Amioglycoside_AcTrfase"/>
</dbReference>
<evidence type="ECO:0000313" key="6">
    <source>
        <dbReference type="Proteomes" id="UP000661607"/>
    </source>
</evidence>
<dbReference type="EMBL" id="JADBEF010000001">
    <property type="protein sequence ID" value="MBE1564777.1"/>
    <property type="molecule type" value="Genomic_DNA"/>
</dbReference>
<evidence type="ECO:0000256" key="1">
    <source>
        <dbReference type="ARBA" id="ARBA00006383"/>
    </source>
</evidence>
<evidence type="ECO:0000256" key="3">
    <source>
        <dbReference type="ARBA" id="ARBA00023315"/>
    </source>
</evidence>
<proteinExistence type="inferred from homology"/>
<dbReference type="Pfam" id="PF02522">
    <property type="entry name" value="Antibiotic_NAT"/>
    <property type="match status" value="1"/>
</dbReference>
<dbReference type="EC" id="2.3.1.-" evidence="4"/>
<comment type="similarity">
    <text evidence="1 4">Belongs to the antibiotic N-acetyltransferase family.</text>
</comment>
<protein>
    <recommendedName>
        <fullName evidence="4">Aminoglycoside N(3)-acetyltransferase</fullName>
        <ecNumber evidence="4">2.3.1.-</ecNumber>
    </recommendedName>
</protein>
<dbReference type="InterPro" id="IPR028345">
    <property type="entry name" value="Antibiotic_NAT-like"/>
</dbReference>
<organism evidence="5 6">
    <name type="scientific">Nonomuraea africana</name>
    <dbReference type="NCBI Taxonomy" id="46171"/>
    <lineage>
        <taxon>Bacteria</taxon>
        <taxon>Bacillati</taxon>
        <taxon>Actinomycetota</taxon>
        <taxon>Actinomycetes</taxon>
        <taxon>Streptosporangiales</taxon>
        <taxon>Streptosporangiaceae</taxon>
        <taxon>Nonomuraea</taxon>
    </lineage>
</organism>
<dbReference type="RefSeq" id="WP_192779096.1">
    <property type="nucleotide sequence ID" value="NZ_BAAASY010000009.1"/>
</dbReference>
<keyword evidence="3 4" id="KW-0012">Acyltransferase</keyword>
<sequence>MTRDGLAAQLRRLGVAAGQVLLVHSALSRIGGSEPATVVGALRDVLGEEGTLVVPTQTAANSDTSREHLNRIAGLTEPEIAAFRAAMPPFDPAATPSVGMGRIAEQVRTTEGAVRSAHPQTSFAALGPMAAKLMDGHAMDCHLGESSPLARLYEADAWILLMGVGYSSCTALHLAEYRLPDPPLRTYRCVVEGGWWEYEDVDLRDTHLPRLGADLDKTDISRKGRIGRAKSRLLPLAPAVDFAVNWLAVK</sequence>